<comment type="caution">
    <text evidence="10">Lacks conserved residue(s) required for the propagation of feature annotation.</text>
</comment>
<comment type="cofactor">
    <cofactor evidence="10">
        <name>[2Fe-2S] cluster</name>
        <dbReference type="ChEBI" id="CHEBI:190135"/>
    </cofactor>
</comment>
<dbReference type="GO" id="GO:0016226">
    <property type="term" value="P:iron-sulfur cluster assembly"/>
    <property type="evidence" value="ECO:0007669"/>
    <property type="project" value="UniProtKB-UniRule"/>
</dbReference>
<keyword evidence="8 10" id="KW-0411">Iron-sulfur</keyword>
<dbReference type="Pfam" id="PF16803">
    <property type="entry name" value="DRE2_N"/>
    <property type="match status" value="1"/>
</dbReference>
<keyword evidence="4 10" id="KW-0963">Cytoplasm</keyword>
<feature type="binding site" evidence="10">
    <location>
        <position position="279"/>
    </location>
    <ligand>
        <name>[2Fe-2S] cluster</name>
        <dbReference type="ChEBI" id="CHEBI:190135"/>
    </ligand>
</feature>
<evidence type="ECO:0000259" key="12">
    <source>
        <dbReference type="Pfam" id="PF05093"/>
    </source>
</evidence>
<feature type="region of interest" description="Fe-S binding site A" evidence="10">
    <location>
        <begin position="263"/>
        <end position="279"/>
    </location>
</feature>
<evidence type="ECO:0000256" key="1">
    <source>
        <dbReference type="ARBA" id="ARBA00001966"/>
    </source>
</evidence>
<dbReference type="GO" id="GO:0046872">
    <property type="term" value="F:metal ion binding"/>
    <property type="evidence" value="ECO:0007669"/>
    <property type="project" value="UniProtKB-KW"/>
</dbReference>
<keyword evidence="7 10" id="KW-0408">Iron</keyword>
<comment type="similarity">
    <text evidence="2 10">Belongs to the anamorsin family.</text>
</comment>
<keyword evidence="9 10" id="KW-0496">Mitochondrion</keyword>
<dbReference type="GO" id="GO:0051539">
    <property type="term" value="F:4 iron, 4 sulfur cluster binding"/>
    <property type="evidence" value="ECO:0007669"/>
    <property type="project" value="UniProtKB-KW"/>
</dbReference>
<feature type="region of interest" description="Fe-S binding site B" evidence="10">
    <location>
        <begin position="324"/>
        <end position="338"/>
    </location>
</feature>
<evidence type="ECO:0000259" key="13">
    <source>
        <dbReference type="Pfam" id="PF16803"/>
    </source>
</evidence>
<dbReference type="EMBL" id="JAUBYV010000008">
    <property type="protein sequence ID" value="KAK2625263.1"/>
    <property type="molecule type" value="Genomic_DNA"/>
</dbReference>
<protein>
    <recommendedName>
        <fullName evidence="16">Fe-S cluster assembly protein DRE2</fullName>
    </recommendedName>
</protein>
<dbReference type="Gene3D" id="3.40.50.11000">
    <property type="entry name" value="Fe-S cluster assembly protein Dre2, N-terminal domain"/>
    <property type="match status" value="1"/>
</dbReference>
<comment type="cofactor">
    <cofactor evidence="1 10">
        <name>[4Fe-4S] cluster</name>
        <dbReference type="ChEBI" id="CHEBI:49883"/>
    </cofactor>
</comment>
<evidence type="ECO:0000256" key="3">
    <source>
        <dbReference type="ARBA" id="ARBA00022485"/>
    </source>
</evidence>
<feature type="binding site" evidence="10">
    <location>
        <position position="335"/>
    </location>
    <ligand>
        <name>[4Fe-4S] cluster</name>
        <dbReference type="ChEBI" id="CHEBI:49883"/>
    </ligand>
</feature>
<feature type="binding site" evidence="10">
    <location>
        <position position="277"/>
    </location>
    <ligand>
        <name>[2Fe-2S] cluster</name>
        <dbReference type="ChEBI" id="CHEBI:190135"/>
    </ligand>
</feature>
<reference evidence="14" key="1">
    <citation type="submission" date="2023-06" db="EMBL/GenBank/DDBJ databases">
        <title>Draft genome of Marssonina rosae.</title>
        <authorList>
            <person name="Cheng Q."/>
        </authorList>
    </citation>
    <scope>NUCLEOTIDE SEQUENCE</scope>
    <source>
        <strain evidence="14">R4</strain>
    </source>
</reference>
<feature type="binding site" evidence="10">
    <location>
        <position position="274"/>
    </location>
    <ligand>
        <name>[2Fe-2S] cluster</name>
        <dbReference type="ChEBI" id="CHEBI:190135"/>
    </ligand>
</feature>
<evidence type="ECO:0000256" key="10">
    <source>
        <dbReference type="HAMAP-Rule" id="MF_03115"/>
    </source>
</evidence>
<feature type="region of interest" description="Disordered" evidence="11">
    <location>
        <begin position="1"/>
        <end position="28"/>
    </location>
</feature>
<dbReference type="AlphaFoldDB" id="A0AAD9WCJ7"/>
<evidence type="ECO:0000256" key="11">
    <source>
        <dbReference type="SAM" id="MobiDB-lite"/>
    </source>
</evidence>
<comment type="caution">
    <text evidence="14">The sequence shown here is derived from an EMBL/GenBank/DDBJ whole genome shotgun (WGS) entry which is preliminary data.</text>
</comment>
<feature type="binding site" evidence="10">
    <location>
        <position position="324"/>
    </location>
    <ligand>
        <name>[4Fe-4S] cluster</name>
        <dbReference type="ChEBI" id="CHEBI:49883"/>
    </ligand>
</feature>
<evidence type="ECO:0000256" key="8">
    <source>
        <dbReference type="ARBA" id="ARBA00023014"/>
    </source>
</evidence>
<keyword evidence="15" id="KW-1185">Reference proteome</keyword>
<keyword evidence="6 10" id="KW-0479">Metal-binding</keyword>
<dbReference type="Pfam" id="PF05093">
    <property type="entry name" value="CIAPIN1"/>
    <property type="match status" value="1"/>
</dbReference>
<evidence type="ECO:0000313" key="14">
    <source>
        <dbReference type="EMBL" id="KAK2625263.1"/>
    </source>
</evidence>
<comment type="domain">
    <text evidence="10">The twin Cx2C motifs are involved in the recognition by the mitochondrial MIA40-ERV1 disulfide relay system. The formation of 2 disulfide bonds in the Cx2C motifs through dithiol/disulfide exchange reactions effectively traps the protein in the mitochondrial intermembrane space.</text>
</comment>
<evidence type="ECO:0008006" key="16">
    <source>
        <dbReference type="Google" id="ProtNLM"/>
    </source>
</evidence>
<feature type="short sequence motif" description="Cx2C motif 1" evidence="10">
    <location>
        <begin position="324"/>
        <end position="327"/>
    </location>
</feature>
<proteinExistence type="inferred from homology"/>
<evidence type="ECO:0000256" key="4">
    <source>
        <dbReference type="ARBA" id="ARBA00022490"/>
    </source>
</evidence>
<comment type="subcellular location">
    <subcellularLocation>
        <location evidence="10">Cytoplasm</location>
    </subcellularLocation>
    <subcellularLocation>
        <location evidence="10">Mitochondrion intermembrane space</location>
    </subcellularLocation>
</comment>
<gene>
    <name evidence="14" type="ORF">QTJ16_005632</name>
</gene>
<dbReference type="GO" id="GO:0005758">
    <property type="term" value="C:mitochondrial intermembrane space"/>
    <property type="evidence" value="ECO:0007669"/>
    <property type="project" value="UniProtKB-SubCell"/>
</dbReference>
<dbReference type="InterPro" id="IPR007785">
    <property type="entry name" value="Anamorsin"/>
</dbReference>
<feature type="domain" description="Anamorsin C-terminal" evidence="12">
    <location>
        <begin position="260"/>
        <end position="354"/>
    </location>
</feature>
<dbReference type="HAMAP" id="MF_03115">
    <property type="entry name" value="Anamorsin"/>
    <property type="match status" value="1"/>
</dbReference>
<evidence type="ECO:0000256" key="7">
    <source>
        <dbReference type="ARBA" id="ARBA00023004"/>
    </source>
</evidence>
<keyword evidence="3 10" id="KW-0004">4Fe-4S</keyword>
<feature type="short sequence motif" description="Cx2C motif 2" evidence="10">
    <location>
        <begin position="335"/>
        <end position="338"/>
    </location>
</feature>
<feature type="binding site" evidence="10">
    <location>
        <position position="338"/>
    </location>
    <ligand>
        <name>[4Fe-4S] cluster</name>
        <dbReference type="ChEBI" id="CHEBI:49883"/>
    </ligand>
</feature>
<evidence type="ECO:0000256" key="5">
    <source>
        <dbReference type="ARBA" id="ARBA00022714"/>
    </source>
</evidence>
<dbReference type="PANTHER" id="PTHR13273:SF14">
    <property type="entry name" value="ANAMORSIN"/>
    <property type="match status" value="1"/>
</dbReference>
<dbReference type="Proteomes" id="UP001285354">
    <property type="component" value="Unassembled WGS sequence"/>
</dbReference>
<keyword evidence="5 10" id="KW-0001">2Fe-2S</keyword>
<name>A0AAD9WCJ7_9HELO</name>
<feature type="binding site" evidence="10">
    <location>
        <position position="327"/>
    </location>
    <ligand>
        <name>[4Fe-4S] cluster</name>
        <dbReference type="ChEBI" id="CHEBI:49883"/>
    </ligand>
</feature>
<comment type="domain">
    <text evidence="10">The C-terminal domain binds 2 Fe-S clusters but is otherwise mostly in an intrinsically disordered conformation.</text>
</comment>
<organism evidence="14 15">
    <name type="scientific">Diplocarpon rosae</name>
    <dbReference type="NCBI Taxonomy" id="946125"/>
    <lineage>
        <taxon>Eukaryota</taxon>
        <taxon>Fungi</taxon>
        <taxon>Dikarya</taxon>
        <taxon>Ascomycota</taxon>
        <taxon>Pezizomycotina</taxon>
        <taxon>Leotiomycetes</taxon>
        <taxon>Helotiales</taxon>
        <taxon>Drepanopezizaceae</taxon>
        <taxon>Diplocarpon</taxon>
    </lineage>
</organism>
<dbReference type="FunFam" id="3.40.50.11000:FF:000002">
    <property type="entry name" value="Fe-S cluster assembly protein DRE2"/>
    <property type="match status" value="1"/>
</dbReference>
<evidence type="ECO:0000313" key="15">
    <source>
        <dbReference type="Proteomes" id="UP001285354"/>
    </source>
</evidence>
<dbReference type="GO" id="GO:0009055">
    <property type="term" value="F:electron transfer activity"/>
    <property type="evidence" value="ECO:0007669"/>
    <property type="project" value="UniProtKB-UniRule"/>
</dbReference>
<sequence>MAPSFIIDNDSDFDFPPRPTKTSSSNTRTLLLAPPSIASHEESLRNVLALHNRAVTDLQMLDRLSAGLVTLPDSTYDLILILTDADGSRNESTQFLGREVFARIAQALKAGGKLQAQHGTFGQDATSVESREGIMAGLVPEGQGMTKPDPGASEAVPLRLRRKEKSDAGPAGATAAVQLNGKRKSVDMAGGKPAGVGFVDFSEGFGEPMITGEDDEEDEDEDDELIDEDTLLADIDMNAVHVRKVPSARATQISPDRHLAKECAPRAGKRRRACKDCTCGLAQKIAAEDAATRASADAQLATLKLGTEDLAEVDFTVQGKVGSCGNCSLGDAFRCDGCPYIGMPAFKPGEEVRLLNNDVQL</sequence>
<feature type="binding site" evidence="10">
    <location>
        <position position="263"/>
    </location>
    <ligand>
        <name>[2Fe-2S] cluster</name>
        <dbReference type="ChEBI" id="CHEBI:190135"/>
    </ligand>
</feature>
<comment type="domain">
    <text evidence="10">The N-terminal domain has structural similarity with S-adenosyl-L-methionine-dependent methyltransferases, but does not bind S-adenosyl-L-methionine. It is required for correct assembly of the 2 Fe-S clusters.</text>
</comment>
<feature type="domain" description="Fe-S cluster assembly protein Dre2 N-terminal" evidence="13">
    <location>
        <begin position="28"/>
        <end position="159"/>
    </location>
</feature>
<dbReference type="InterPro" id="IPR046408">
    <property type="entry name" value="CIAPIN1"/>
</dbReference>
<dbReference type="PANTHER" id="PTHR13273">
    <property type="entry name" value="ANAMORSIN"/>
    <property type="match status" value="1"/>
</dbReference>
<accession>A0AAD9WCJ7</accession>
<evidence type="ECO:0000256" key="6">
    <source>
        <dbReference type="ARBA" id="ARBA00022723"/>
    </source>
</evidence>
<dbReference type="InterPro" id="IPR031838">
    <property type="entry name" value="Dre2_N"/>
</dbReference>
<dbReference type="GO" id="GO:0051537">
    <property type="term" value="F:2 iron, 2 sulfur cluster binding"/>
    <property type="evidence" value="ECO:0007669"/>
    <property type="project" value="UniProtKB-UniRule"/>
</dbReference>
<evidence type="ECO:0000256" key="2">
    <source>
        <dbReference type="ARBA" id="ARBA00008169"/>
    </source>
</evidence>
<evidence type="ECO:0000256" key="9">
    <source>
        <dbReference type="ARBA" id="ARBA00023128"/>
    </source>
</evidence>